<feature type="transmembrane region" description="Helical" evidence="3">
    <location>
        <begin position="143"/>
        <end position="162"/>
    </location>
</feature>
<comment type="caution">
    <text evidence="4">The sequence shown here is derived from an EMBL/GenBank/DDBJ whole genome shotgun (WGS) entry which is preliminary data.</text>
</comment>
<reference evidence="4 5" key="1">
    <citation type="submission" date="2021-05" db="EMBL/GenBank/DDBJ databases">
        <title>Roseococcus sp. XZZS9, whole genome shotgun sequencing project.</title>
        <authorList>
            <person name="Zhao G."/>
            <person name="Shen L."/>
        </authorList>
    </citation>
    <scope>NUCLEOTIDE SEQUENCE [LARGE SCALE GENOMIC DNA]</scope>
    <source>
        <strain evidence="4 5">XZZS9</strain>
    </source>
</reference>
<keyword evidence="3" id="KW-0472">Membrane</keyword>
<gene>
    <name evidence="4" type="ORF">KHU32_12775</name>
</gene>
<sequence>MVRLQASVFKLPPRPRRVVARPLADPPPPADRVTELRRFGSNPGALRMFVYAPPQLVEAAPLVVVLHGCGQDAASFATHSGWIALARRQGFPLVLPEQVHANHRNRCFNWYRPGDVGQAGESLSIRQMIALAARRFGSDRRRIFVVGLSAGGAMAGAMLAAYPALFAGGAIVAGMPVGAASGSLMALHRMHRADPLGSRAALINAVQAASPVRKGGRFPRISIWQGSADRTVDPANAELLAAQWSGVHGLELLPASDTEPAPGLRRRAWRGRSGERVEVWTLAELAHGYPIDPVVDEGRPGPWVVEAGVSATRRIAGFWGLGDG</sequence>
<dbReference type="Proteomes" id="UP000766336">
    <property type="component" value="Unassembled WGS sequence"/>
</dbReference>
<keyword evidence="2" id="KW-0378">Hydrolase</keyword>
<dbReference type="SUPFAM" id="SSF53474">
    <property type="entry name" value="alpha/beta-Hydrolases"/>
    <property type="match status" value="2"/>
</dbReference>
<proteinExistence type="predicted"/>
<keyword evidence="3" id="KW-0812">Transmembrane</keyword>
<evidence type="ECO:0000256" key="2">
    <source>
        <dbReference type="ARBA" id="ARBA00022801"/>
    </source>
</evidence>
<dbReference type="PANTHER" id="PTHR43037">
    <property type="entry name" value="UNNAMED PRODUCT-RELATED"/>
    <property type="match status" value="1"/>
</dbReference>
<keyword evidence="1" id="KW-0732">Signal</keyword>
<accession>A0ABS5QDN1</accession>
<dbReference type="InterPro" id="IPR029058">
    <property type="entry name" value="AB_hydrolase_fold"/>
</dbReference>
<dbReference type="EMBL" id="JAHCDA010000002">
    <property type="protein sequence ID" value="MBS7811815.1"/>
    <property type="molecule type" value="Genomic_DNA"/>
</dbReference>
<protein>
    <submittedName>
        <fullName evidence="4">PHB depolymerase family esterase</fullName>
    </submittedName>
</protein>
<evidence type="ECO:0000256" key="1">
    <source>
        <dbReference type="ARBA" id="ARBA00022729"/>
    </source>
</evidence>
<keyword evidence="5" id="KW-1185">Reference proteome</keyword>
<name>A0ABS5QDN1_9PROT</name>
<dbReference type="InterPro" id="IPR050955">
    <property type="entry name" value="Plant_Biomass_Hydrol_Est"/>
</dbReference>
<dbReference type="Gene3D" id="3.40.50.1820">
    <property type="entry name" value="alpha/beta hydrolase"/>
    <property type="match status" value="1"/>
</dbReference>
<evidence type="ECO:0000256" key="3">
    <source>
        <dbReference type="SAM" id="Phobius"/>
    </source>
</evidence>
<dbReference type="Pfam" id="PF10503">
    <property type="entry name" value="Esterase_PHB"/>
    <property type="match status" value="1"/>
</dbReference>
<dbReference type="NCBIfam" id="TIGR01840">
    <property type="entry name" value="esterase_phb"/>
    <property type="match status" value="1"/>
</dbReference>
<dbReference type="PANTHER" id="PTHR43037:SF1">
    <property type="entry name" value="BLL1128 PROTEIN"/>
    <property type="match status" value="1"/>
</dbReference>
<dbReference type="InterPro" id="IPR010126">
    <property type="entry name" value="Esterase_phb"/>
</dbReference>
<organism evidence="4 5">
    <name type="scientific">Roseococcus pinisoli</name>
    <dbReference type="NCBI Taxonomy" id="2835040"/>
    <lineage>
        <taxon>Bacteria</taxon>
        <taxon>Pseudomonadati</taxon>
        <taxon>Pseudomonadota</taxon>
        <taxon>Alphaproteobacteria</taxon>
        <taxon>Acetobacterales</taxon>
        <taxon>Roseomonadaceae</taxon>
        <taxon>Roseococcus</taxon>
    </lineage>
</organism>
<evidence type="ECO:0000313" key="4">
    <source>
        <dbReference type="EMBL" id="MBS7811815.1"/>
    </source>
</evidence>
<keyword evidence="3" id="KW-1133">Transmembrane helix</keyword>
<evidence type="ECO:0000313" key="5">
    <source>
        <dbReference type="Proteomes" id="UP000766336"/>
    </source>
</evidence>